<dbReference type="STRING" id="1121416.SAMN02745220_00841"/>
<evidence type="ECO:0000256" key="3">
    <source>
        <dbReference type="SAM" id="Phobius"/>
    </source>
</evidence>
<dbReference type="Pfam" id="PF00158">
    <property type="entry name" value="Sigma54_activat"/>
    <property type="match status" value="1"/>
</dbReference>
<feature type="transmembrane region" description="Helical" evidence="3">
    <location>
        <begin position="860"/>
        <end position="879"/>
    </location>
</feature>
<dbReference type="InterPro" id="IPR014710">
    <property type="entry name" value="RmlC-like_jellyroll"/>
</dbReference>
<feature type="domain" description="Cyclic nucleotide-binding" evidence="4">
    <location>
        <begin position="24"/>
        <end position="144"/>
    </location>
</feature>
<keyword evidence="8" id="KW-1185">Reference proteome</keyword>
<dbReference type="PROSITE" id="PS50045">
    <property type="entry name" value="SIGMA54_INTERACT_4"/>
    <property type="match status" value="1"/>
</dbReference>
<dbReference type="SUPFAM" id="SSF52540">
    <property type="entry name" value="P-loop containing nucleoside triphosphate hydrolases"/>
    <property type="match status" value="1"/>
</dbReference>
<dbReference type="PANTHER" id="PTHR32071">
    <property type="entry name" value="TRANSCRIPTIONAL REGULATORY PROTEIN"/>
    <property type="match status" value="1"/>
</dbReference>
<dbReference type="InterPro" id="IPR017896">
    <property type="entry name" value="4Fe4S_Fe-S-bd"/>
</dbReference>
<feature type="transmembrane region" description="Helical" evidence="3">
    <location>
        <begin position="538"/>
        <end position="557"/>
    </location>
</feature>
<name>A0A1M7XZL8_9BACT</name>
<reference evidence="7 8" key="1">
    <citation type="submission" date="2016-12" db="EMBL/GenBank/DDBJ databases">
        <authorList>
            <person name="Song W.-J."/>
            <person name="Kurnit D.M."/>
        </authorList>
    </citation>
    <scope>NUCLEOTIDE SEQUENCE [LARGE SCALE GENOMIC DNA]</scope>
    <source>
        <strain evidence="7 8">DSM 18488</strain>
    </source>
</reference>
<dbReference type="CDD" id="cd00038">
    <property type="entry name" value="CAP_ED"/>
    <property type="match status" value="1"/>
</dbReference>
<feature type="domain" description="4Fe-4S ferredoxin-type" evidence="6">
    <location>
        <begin position="646"/>
        <end position="676"/>
    </location>
</feature>
<feature type="transmembrane region" description="Helical" evidence="3">
    <location>
        <begin position="491"/>
        <end position="509"/>
    </location>
</feature>
<evidence type="ECO:0000313" key="7">
    <source>
        <dbReference type="EMBL" id="SHO44683.1"/>
    </source>
</evidence>
<dbReference type="EMBL" id="FRFE01000003">
    <property type="protein sequence ID" value="SHO44683.1"/>
    <property type="molecule type" value="Genomic_DNA"/>
</dbReference>
<dbReference type="InterPro" id="IPR002078">
    <property type="entry name" value="Sigma_54_int"/>
</dbReference>
<protein>
    <submittedName>
        <fullName evidence="7">4Fe-4S binding domain-containing protein</fullName>
    </submittedName>
</protein>
<evidence type="ECO:0000259" key="6">
    <source>
        <dbReference type="PROSITE" id="PS51379"/>
    </source>
</evidence>
<dbReference type="Pfam" id="PF25601">
    <property type="entry name" value="AAA_lid_14"/>
    <property type="match status" value="1"/>
</dbReference>
<accession>A0A1M7XZL8</accession>
<dbReference type="SUPFAM" id="SSF51206">
    <property type="entry name" value="cAMP-binding domain-like"/>
    <property type="match status" value="1"/>
</dbReference>
<keyword evidence="3" id="KW-0472">Membrane</keyword>
<keyword evidence="2" id="KW-0067">ATP-binding</keyword>
<feature type="transmembrane region" description="Helical" evidence="3">
    <location>
        <begin position="732"/>
        <end position="754"/>
    </location>
</feature>
<dbReference type="InterPro" id="IPR027417">
    <property type="entry name" value="P-loop_NTPase"/>
</dbReference>
<dbReference type="InterPro" id="IPR018490">
    <property type="entry name" value="cNMP-bd_dom_sf"/>
</dbReference>
<dbReference type="Gene3D" id="1.10.8.60">
    <property type="match status" value="1"/>
</dbReference>
<feature type="domain" description="Sigma-54 factor interaction" evidence="5">
    <location>
        <begin position="187"/>
        <end position="416"/>
    </location>
</feature>
<dbReference type="InterPro" id="IPR058031">
    <property type="entry name" value="AAA_lid_NorR"/>
</dbReference>
<dbReference type="Pfam" id="PF00027">
    <property type="entry name" value="cNMP_binding"/>
    <property type="match status" value="1"/>
</dbReference>
<sequence length="885" mass="99011">MSEQLLTRTAEHRDLHDNLNNSVLLGGLSPEERHNIIKAGHWLEFSQGEHVYLQGDNDQHFYMIESGRVELLLDAGSNGRLSVSQIGPGGHFGETSLLTGNNRSLSVLALTPLRLLAFDLETFNTILLSQPVIQHRLNISLAKRLRLSFQDHANSLTWLKSHRQETEHLLDPSFFPASSPLDSREQRLTASTIHNQVNKAVKQFANSTTPLLITGETGTGRRLIAGEIHKGGQYNHGPYREADIRNIDPAQMELELFGYGKEPLAFSQLGQLGLLELAQGGTAVLYNAECLEPDVQRQLARTITKNTFSRVGGETAIPLRTRIILICKDDPRQTDGQNRLLPELYSLFAGQHFRAVPLREHRRDIPRLVEFYLKRYSLKYGKNISAIDDQTLGKLINYDWPGNLTEMASVLQRAVVLGRSNQPLTDEILLGVPRSEGKWELNLLRFKPIRSFLLSRLFPVLPRIMVGGFFLLVLATLFFGPRGPHDNVGLILSWVVGWPLMIFAFFFLARTWCSICGLSVPGWLAQLLIKPERPTPKVIRHYSGWIMTTLCILLFWIETTWNAYESPRLTAWIITAITCGSLLFSIFYKRRVWCRYVCPLGAINALFSMPSILELRANTQMCLNRCGDHACYTGDDNNAGCPMFRHPFLVDNNRDCILCGQCIKNCKLNSIHLNLRLAPQELWNQENPRLSDSILVVSLAAIFFPFIVSQNFPGFIQLLASSLQHYGLPHNHAFAATLLFVATVAFYLGGYGILSRIIASATACSFKNVAAIFGYGMIPLVLGAFMAAHLEILVRGIWLLPATLIKLFGANENFAPARSLSPDITFMLQSVTVFGGLIASLYANWRIVGRLTAARKPRTIVTFLPALLLCLSAAAYLGLMQIPAQ</sequence>
<dbReference type="Gene3D" id="2.60.120.10">
    <property type="entry name" value="Jelly Rolls"/>
    <property type="match status" value="1"/>
</dbReference>
<feature type="transmembrane region" description="Helical" evidence="3">
    <location>
        <begin position="826"/>
        <end position="848"/>
    </location>
</feature>
<evidence type="ECO:0000256" key="2">
    <source>
        <dbReference type="ARBA" id="ARBA00022840"/>
    </source>
</evidence>
<dbReference type="RefSeq" id="WP_073612191.1">
    <property type="nucleotide sequence ID" value="NZ_FRFE01000003.1"/>
</dbReference>
<organism evidence="7 8">
    <name type="scientific">Desulfopila aestuarii DSM 18488</name>
    <dbReference type="NCBI Taxonomy" id="1121416"/>
    <lineage>
        <taxon>Bacteria</taxon>
        <taxon>Pseudomonadati</taxon>
        <taxon>Thermodesulfobacteriota</taxon>
        <taxon>Desulfobulbia</taxon>
        <taxon>Desulfobulbales</taxon>
        <taxon>Desulfocapsaceae</taxon>
        <taxon>Desulfopila</taxon>
    </lineage>
</organism>
<dbReference type="Pfam" id="PF12801">
    <property type="entry name" value="Fer4_5"/>
    <property type="match status" value="1"/>
</dbReference>
<evidence type="ECO:0000259" key="4">
    <source>
        <dbReference type="PROSITE" id="PS50042"/>
    </source>
</evidence>
<dbReference type="SMART" id="SM00100">
    <property type="entry name" value="cNMP"/>
    <property type="match status" value="1"/>
</dbReference>
<dbReference type="OrthoDB" id="9784262at2"/>
<dbReference type="GO" id="GO:0006355">
    <property type="term" value="P:regulation of DNA-templated transcription"/>
    <property type="evidence" value="ECO:0007669"/>
    <property type="project" value="InterPro"/>
</dbReference>
<dbReference type="Proteomes" id="UP000184603">
    <property type="component" value="Unassembled WGS sequence"/>
</dbReference>
<feature type="transmembrane region" description="Helical" evidence="3">
    <location>
        <begin position="569"/>
        <end position="588"/>
    </location>
</feature>
<proteinExistence type="predicted"/>
<dbReference type="AlphaFoldDB" id="A0A1M7XZL8"/>
<keyword evidence="1" id="KW-0547">Nucleotide-binding</keyword>
<evidence type="ECO:0000259" key="5">
    <source>
        <dbReference type="PROSITE" id="PS50045"/>
    </source>
</evidence>
<dbReference type="PROSITE" id="PS51379">
    <property type="entry name" value="4FE4S_FER_2"/>
    <property type="match status" value="1"/>
</dbReference>
<feature type="transmembrane region" description="Helical" evidence="3">
    <location>
        <begin position="694"/>
        <end position="712"/>
    </location>
</feature>
<evidence type="ECO:0000256" key="1">
    <source>
        <dbReference type="ARBA" id="ARBA00022741"/>
    </source>
</evidence>
<evidence type="ECO:0000313" key="8">
    <source>
        <dbReference type="Proteomes" id="UP000184603"/>
    </source>
</evidence>
<dbReference type="InterPro" id="IPR000595">
    <property type="entry name" value="cNMP-bd_dom"/>
</dbReference>
<dbReference type="Gene3D" id="3.40.50.300">
    <property type="entry name" value="P-loop containing nucleotide triphosphate hydrolases"/>
    <property type="match status" value="1"/>
</dbReference>
<feature type="transmembrane region" description="Helical" evidence="3">
    <location>
        <begin position="460"/>
        <end position="479"/>
    </location>
</feature>
<keyword evidence="3" id="KW-1133">Transmembrane helix</keyword>
<dbReference type="SUPFAM" id="SSF54862">
    <property type="entry name" value="4Fe-4S ferredoxins"/>
    <property type="match status" value="1"/>
</dbReference>
<dbReference type="GO" id="GO:0005524">
    <property type="term" value="F:ATP binding"/>
    <property type="evidence" value="ECO:0007669"/>
    <property type="project" value="UniProtKB-KW"/>
</dbReference>
<gene>
    <name evidence="7" type="ORF">SAMN02745220_00841</name>
</gene>
<keyword evidence="3" id="KW-0812">Transmembrane</keyword>
<dbReference type="PROSITE" id="PS50042">
    <property type="entry name" value="CNMP_BINDING_3"/>
    <property type="match status" value="1"/>
</dbReference>
<feature type="transmembrane region" description="Helical" evidence="3">
    <location>
        <begin position="766"/>
        <end position="790"/>
    </location>
</feature>